<proteinExistence type="predicted"/>
<dbReference type="AlphaFoldDB" id="A0A3N6M7A0"/>
<protein>
    <recommendedName>
        <fullName evidence="3">AbrB/MazE/SpoVT family DNA-binding domain-containing protein</fullName>
    </recommendedName>
</protein>
<dbReference type="EMBL" id="REGA01000003">
    <property type="protein sequence ID" value="RQG96514.1"/>
    <property type="molecule type" value="Genomic_DNA"/>
</dbReference>
<evidence type="ECO:0008006" key="3">
    <source>
        <dbReference type="Google" id="ProtNLM"/>
    </source>
</evidence>
<dbReference type="OrthoDB" id="40991at2157"/>
<evidence type="ECO:0000313" key="2">
    <source>
        <dbReference type="Proteomes" id="UP000282323"/>
    </source>
</evidence>
<name>A0A3N6M7A0_NATCH</name>
<dbReference type="Proteomes" id="UP000282323">
    <property type="component" value="Unassembled WGS sequence"/>
</dbReference>
<sequence>MSQGRLSNEFEPVERKVQLAGNSTFVVSLPKEWARSQDLESGHSMYLYPHDDWLIAATGTVSDRTRSVTVDATLTGLEVTKRRIESAVRRGIRPDRDRRN</sequence>
<comment type="caution">
    <text evidence="1">The sequence shown here is derived from an EMBL/GenBank/DDBJ whole genome shotgun (WGS) entry which is preliminary data.</text>
</comment>
<gene>
    <name evidence="1" type="ORF">EA473_05195</name>
</gene>
<keyword evidence="2" id="KW-1185">Reference proteome</keyword>
<organism evidence="1 2">
    <name type="scientific">Natrarchaeobius chitinivorans</name>
    <dbReference type="NCBI Taxonomy" id="1679083"/>
    <lineage>
        <taxon>Archaea</taxon>
        <taxon>Methanobacteriati</taxon>
        <taxon>Methanobacteriota</taxon>
        <taxon>Stenosarchaea group</taxon>
        <taxon>Halobacteria</taxon>
        <taxon>Halobacteriales</taxon>
        <taxon>Natrialbaceae</taxon>
        <taxon>Natrarchaeobius</taxon>
    </lineage>
</organism>
<reference evidence="1 2" key="1">
    <citation type="submission" date="2018-10" db="EMBL/GenBank/DDBJ databases">
        <title>Natrarchaeobius chitinivorans gen. nov., sp. nov., and Natrarchaeobius haloalkaliphilus sp. nov., alkaliphilic, chitin-utilizing haloarchaea from hypersaline alkaline lakes.</title>
        <authorList>
            <person name="Sorokin D.Y."/>
            <person name="Elcheninov A.G."/>
            <person name="Kostrikina N.A."/>
            <person name="Bale N.J."/>
            <person name="Sinninghe Damste J.S."/>
            <person name="Khijniak T.V."/>
            <person name="Kublanov I.V."/>
            <person name="Toshchakov S.V."/>
        </authorList>
    </citation>
    <scope>NUCLEOTIDE SEQUENCE [LARGE SCALE GENOMIC DNA]</scope>
    <source>
        <strain evidence="1 2">AArcht4T</strain>
    </source>
</reference>
<evidence type="ECO:0000313" key="1">
    <source>
        <dbReference type="EMBL" id="RQG96514.1"/>
    </source>
</evidence>
<accession>A0A3N6M7A0</accession>